<dbReference type="GO" id="GO:0031966">
    <property type="term" value="C:mitochondrial membrane"/>
    <property type="evidence" value="ECO:0007669"/>
    <property type="project" value="UniProtKB-SubCell"/>
</dbReference>
<evidence type="ECO:0000256" key="15">
    <source>
        <dbReference type="ARBA" id="ARBA00023136"/>
    </source>
</evidence>
<sequence length="438" mass="49001">MLVSIMMWGFVQSSFDLLWVLVLYMFMFMVQGLGGVISGNSMVLGEFYFDLMGLILVWLSCWVVFLLLMMKPSCFGESFYLSKAVDLVLLIMLMVCFLSKGVIMMYMSFEGVLIPLFVLIMVEGSGAERLVSSYYLMMFTFFGSFIMLVVMLMGWVKGESGFMYKGVDLLGTSSSGVWDVMLLMFLVKLPVYGLHMWLPYAHVEASTKGSMILAGLILKLGGFGMLRLFPFLMVGLEVRGILGGLGVYGAMLISMVCLRQMDVKSMIAYSSVAHMGLMMGAMVSVSMMGVMGGFGGMIAHGLSASGLFYLVGGMYERVGTRNMMVMKGVVSLLGGVFWLWVIFVFMNMGVPPFMGFFMEFIMLFALVSMSFIYMVLIFSLVFLVGAYNLCLYMWLTHGKMVDLWFNGMEFKGMVVMIMLLFPSLGYIFNVRIFIEGLL</sequence>
<feature type="transmembrane region" description="Helical" evidence="17">
    <location>
        <begin position="374"/>
        <end position="395"/>
    </location>
</feature>
<evidence type="ECO:0000256" key="1">
    <source>
        <dbReference type="ARBA" id="ARBA00003257"/>
    </source>
</evidence>
<proteinExistence type="inferred from homology"/>
<evidence type="ECO:0000256" key="2">
    <source>
        <dbReference type="ARBA" id="ARBA00004225"/>
    </source>
</evidence>
<feature type="domain" description="NADH:quinone oxidoreductase/Mrp antiporter transmembrane" evidence="18">
    <location>
        <begin position="100"/>
        <end position="379"/>
    </location>
</feature>
<dbReference type="PANTHER" id="PTHR43507">
    <property type="entry name" value="NADH-UBIQUINONE OXIDOREDUCTASE CHAIN 4"/>
    <property type="match status" value="1"/>
</dbReference>
<comment type="function">
    <text evidence="1">Core subunit of the mitochondrial membrane respiratory chain NADH dehydrogenase (Complex I) that is believed to belong to the minimal assembly required for catalysis. Complex I functions in the transfer of electrons from NADH to the respiratory chain. The immediate electron acceptor for the enzyme is believed to be ubiquinone.</text>
</comment>
<keyword evidence="11 17" id="KW-1133">Transmembrane helix</keyword>
<dbReference type="Pfam" id="PF00361">
    <property type="entry name" value="Proton_antipo_M"/>
    <property type="match status" value="1"/>
</dbReference>
<gene>
    <name evidence="19" type="primary">nad4</name>
</gene>
<name>A0A6B9WH92_9ACAR</name>
<keyword evidence="12 17" id="KW-0520">NAD</keyword>
<comment type="function">
    <text evidence="17">Core subunit of the mitochondrial membrane respiratory chain NADH dehydrogenase (Complex I) which catalyzes electron transfer from NADH through the respiratory chain, using ubiquinone as an electron acceptor. Essential for the catalytic activity and assembly of complex I.</text>
</comment>
<feature type="transmembrane region" description="Helical" evidence="17">
    <location>
        <begin position="324"/>
        <end position="343"/>
    </location>
</feature>
<keyword evidence="14 17" id="KW-0496">Mitochondrion</keyword>
<evidence type="ECO:0000256" key="11">
    <source>
        <dbReference type="ARBA" id="ARBA00022989"/>
    </source>
</evidence>
<keyword evidence="10 17" id="KW-0249">Electron transport</keyword>
<feature type="transmembrane region" description="Helical" evidence="17">
    <location>
        <begin position="47"/>
        <end position="68"/>
    </location>
</feature>
<feature type="transmembrane region" description="Helical" evidence="17">
    <location>
        <begin position="134"/>
        <end position="156"/>
    </location>
</feature>
<dbReference type="EMBL" id="MK270529">
    <property type="protein sequence ID" value="QHQ98571.1"/>
    <property type="molecule type" value="Genomic_DNA"/>
</dbReference>
<keyword evidence="7 17" id="KW-0679">Respiratory chain</keyword>
<evidence type="ECO:0000256" key="7">
    <source>
        <dbReference type="ARBA" id="ARBA00022660"/>
    </source>
</evidence>
<keyword evidence="6 17" id="KW-0813">Transport</keyword>
<evidence type="ECO:0000259" key="18">
    <source>
        <dbReference type="Pfam" id="PF00361"/>
    </source>
</evidence>
<dbReference type="GO" id="GO:0008137">
    <property type="term" value="F:NADH dehydrogenase (ubiquinone) activity"/>
    <property type="evidence" value="ECO:0007669"/>
    <property type="project" value="UniProtKB-UniRule"/>
</dbReference>
<evidence type="ECO:0000256" key="4">
    <source>
        <dbReference type="ARBA" id="ARBA00012944"/>
    </source>
</evidence>
<evidence type="ECO:0000256" key="17">
    <source>
        <dbReference type="RuleBase" id="RU003297"/>
    </source>
</evidence>
<reference evidence="19" key="1">
    <citation type="journal article" date="2019" name="Zool. Scr.">
        <title>Mitochondrial genome reorganization characterizes various lineages of mesostigmatid mites (Acari: Parasitiformes).</title>
        <authorList>
            <person name="Li W.-N."/>
            <person name="Shao R."/>
            <person name="Zhang Q."/>
            <person name="Deng W."/>
            <person name="Xue X.-F."/>
        </authorList>
    </citation>
    <scope>NUCLEOTIDE SEQUENCE</scope>
</reference>
<keyword evidence="15 17" id="KW-0472">Membrane</keyword>
<dbReference type="GO" id="GO:0015990">
    <property type="term" value="P:electron transport coupled proton transport"/>
    <property type="evidence" value="ECO:0007669"/>
    <property type="project" value="TreeGrafter"/>
</dbReference>
<feature type="transmembrane region" description="Helical" evidence="17">
    <location>
        <begin position="103"/>
        <end position="122"/>
    </location>
</feature>
<accession>A0A6B9WH92</accession>
<dbReference type="PANTHER" id="PTHR43507:SF20">
    <property type="entry name" value="NADH-UBIQUINONE OXIDOREDUCTASE CHAIN 4"/>
    <property type="match status" value="1"/>
</dbReference>
<organism evidence="19">
    <name type="scientific">Blattisocius tarsalis</name>
    <dbReference type="NCBI Taxonomy" id="1609195"/>
    <lineage>
        <taxon>Eukaryota</taxon>
        <taxon>Metazoa</taxon>
        <taxon>Ecdysozoa</taxon>
        <taxon>Arthropoda</taxon>
        <taxon>Chelicerata</taxon>
        <taxon>Arachnida</taxon>
        <taxon>Acari</taxon>
        <taxon>Parasitiformes</taxon>
        <taxon>Mesostigmata</taxon>
        <taxon>Gamasina</taxon>
        <taxon>Phytoseioidea</taxon>
        <taxon>Blattisociidae</taxon>
        <taxon>Blattisocius</taxon>
    </lineage>
</organism>
<evidence type="ECO:0000256" key="12">
    <source>
        <dbReference type="ARBA" id="ARBA00023027"/>
    </source>
</evidence>
<evidence type="ECO:0000256" key="16">
    <source>
        <dbReference type="ARBA" id="ARBA00049551"/>
    </source>
</evidence>
<feature type="transmembrane region" description="Helical" evidence="17">
    <location>
        <begin position="7"/>
        <end position="27"/>
    </location>
</feature>
<evidence type="ECO:0000256" key="10">
    <source>
        <dbReference type="ARBA" id="ARBA00022982"/>
    </source>
</evidence>
<evidence type="ECO:0000256" key="8">
    <source>
        <dbReference type="ARBA" id="ARBA00022692"/>
    </source>
</evidence>
<dbReference type="PRINTS" id="PR01437">
    <property type="entry name" value="NUOXDRDTASE4"/>
</dbReference>
<keyword evidence="9" id="KW-1278">Translocase</keyword>
<dbReference type="InterPro" id="IPR001750">
    <property type="entry name" value="ND/Mrp_TM"/>
</dbReference>
<comment type="subcellular location">
    <subcellularLocation>
        <location evidence="2 17">Mitochondrion membrane</location>
        <topology evidence="2 17">Multi-pass membrane protein</topology>
    </subcellularLocation>
</comment>
<dbReference type="InterPro" id="IPR003918">
    <property type="entry name" value="NADH_UbQ_OxRdtase"/>
</dbReference>
<dbReference type="GO" id="GO:0048039">
    <property type="term" value="F:ubiquinone binding"/>
    <property type="evidence" value="ECO:0007669"/>
    <property type="project" value="TreeGrafter"/>
</dbReference>
<comment type="catalytic activity">
    <reaction evidence="16 17">
        <text>a ubiquinone + NADH + 5 H(+)(in) = a ubiquinol + NAD(+) + 4 H(+)(out)</text>
        <dbReference type="Rhea" id="RHEA:29091"/>
        <dbReference type="Rhea" id="RHEA-COMP:9565"/>
        <dbReference type="Rhea" id="RHEA-COMP:9566"/>
        <dbReference type="ChEBI" id="CHEBI:15378"/>
        <dbReference type="ChEBI" id="CHEBI:16389"/>
        <dbReference type="ChEBI" id="CHEBI:17976"/>
        <dbReference type="ChEBI" id="CHEBI:57540"/>
        <dbReference type="ChEBI" id="CHEBI:57945"/>
        <dbReference type="EC" id="7.1.1.2"/>
    </reaction>
</comment>
<keyword evidence="8 17" id="KW-0812">Transmembrane</keyword>
<evidence type="ECO:0000256" key="14">
    <source>
        <dbReference type="ARBA" id="ARBA00023128"/>
    </source>
</evidence>
<evidence type="ECO:0000256" key="6">
    <source>
        <dbReference type="ARBA" id="ARBA00022448"/>
    </source>
</evidence>
<feature type="transmembrane region" description="Helical" evidence="17">
    <location>
        <begin position="294"/>
        <end position="312"/>
    </location>
</feature>
<evidence type="ECO:0000256" key="5">
    <source>
        <dbReference type="ARBA" id="ARBA00021006"/>
    </source>
</evidence>
<feature type="transmembrane region" description="Helical" evidence="17">
    <location>
        <begin position="415"/>
        <end position="434"/>
    </location>
</feature>
<geneLocation type="mitochondrion" evidence="19"/>
<feature type="transmembrane region" description="Helical" evidence="17">
    <location>
        <begin position="176"/>
        <end position="198"/>
    </location>
</feature>
<evidence type="ECO:0000256" key="3">
    <source>
        <dbReference type="ARBA" id="ARBA00009025"/>
    </source>
</evidence>
<dbReference type="GO" id="GO:0042773">
    <property type="term" value="P:ATP synthesis coupled electron transport"/>
    <property type="evidence" value="ECO:0007669"/>
    <property type="project" value="InterPro"/>
</dbReference>
<dbReference type="GO" id="GO:0003954">
    <property type="term" value="F:NADH dehydrogenase activity"/>
    <property type="evidence" value="ECO:0007669"/>
    <property type="project" value="TreeGrafter"/>
</dbReference>
<feature type="transmembrane region" description="Helical" evidence="17">
    <location>
        <begin position="210"/>
        <end position="229"/>
    </location>
</feature>
<comment type="similarity">
    <text evidence="3 17">Belongs to the complex I subunit 4 family.</text>
</comment>
<protein>
    <recommendedName>
        <fullName evidence="5 17">NADH-ubiquinone oxidoreductase chain 4</fullName>
        <ecNumber evidence="4 17">7.1.1.2</ecNumber>
    </recommendedName>
</protein>
<evidence type="ECO:0000313" key="19">
    <source>
        <dbReference type="EMBL" id="QHQ98571.1"/>
    </source>
</evidence>
<evidence type="ECO:0000256" key="13">
    <source>
        <dbReference type="ARBA" id="ARBA00023075"/>
    </source>
</evidence>
<dbReference type="AlphaFoldDB" id="A0A6B9WH92"/>
<feature type="transmembrane region" description="Helical" evidence="17">
    <location>
        <begin position="241"/>
        <end position="259"/>
    </location>
</feature>
<dbReference type="EC" id="7.1.1.2" evidence="4 17"/>
<feature type="transmembrane region" description="Helical" evidence="17">
    <location>
        <begin position="266"/>
        <end position="288"/>
    </location>
</feature>
<evidence type="ECO:0000256" key="9">
    <source>
        <dbReference type="ARBA" id="ARBA00022967"/>
    </source>
</evidence>
<keyword evidence="13 17" id="KW-0830">Ubiquinone</keyword>